<protein>
    <submittedName>
        <fullName evidence="1">Uncharacterized protein</fullName>
    </submittedName>
</protein>
<dbReference type="Proteomes" id="UP000830395">
    <property type="component" value="Chromosome 16"/>
</dbReference>
<dbReference type="EMBL" id="CM040990">
    <property type="protein sequence ID" value="MCJ8741754.1"/>
    <property type="molecule type" value="Genomic_DNA"/>
</dbReference>
<organism evidence="1 2">
    <name type="scientific">Pangasius djambal</name>
    <dbReference type="NCBI Taxonomy" id="1691987"/>
    <lineage>
        <taxon>Eukaryota</taxon>
        <taxon>Metazoa</taxon>
        <taxon>Chordata</taxon>
        <taxon>Craniata</taxon>
        <taxon>Vertebrata</taxon>
        <taxon>Euteleostomi</taxon>
        <taxon>Actinopterygii</taxon>
        <taxon>Neopterygii</taxon>
        <taxon>Teleostei</taxon>
        <taxon>Ostariophysi</taxon>
        <taxon>Siluriformes</taxon>
        <taxon>Pangasiidae</taxon>
        <taxon>Pangasius</taxon>
    </lineage>
</organism>
<keyword evidence="2" id="KW-1185">Reference proteome</keyword>
<accession>A0ACC5Z193</accession>
<name>A0ACC5Z193_9TELE</name>
<gene>
    <name evidence="1" type="ORF">PDJAM_G00074280</name>
</gene>
<comment type="caution">
    <text evidence="1">The sequence shown here is derived from an EMBL/GenBank/DDBJ whole genome shotgun (WGS) entry which is preliminary data.</text>
</comment>
<proteinExistence type="predicted"/>
<evidence type="ECO:0000313" key="1">
    <source>
        <dbReference type="EMBL" id="MCJ8741754.1"/>
    </source>
</evidence>
<reference evidence="1" key="1">
    <citation type="submission" date="2020-02" db="EMBL/GenBank/DDBJ databases">
        <title>Genome sequencing of the panga catfish, Pangasius djambal.</title>
        <authorList>
            <person name="Wen M."/>
            <person name="Zahm M."/>
            <person name="Roques C."/>
            <person name="Cabau C."/>
            <person name="Klopp C."/>
            <person name="Donnadieu C."/>
            <person name="Jouanno E."/>
            <person name="Avarre J.-C."/>
            <person name="Campet M."/>
            <person name="Ha T."/>
            <person name="Dugue R."/>
            <person name="Lampietro C."/>
            <person name="Louis A."/>
            <person name="Herpin A."/>
            <person name="Echchiki A."/>
            <person name="Berthelot C."/>
            <person name="Parey E."/>
            <person name="Roest-Crollius H."/>
            <person name="Braasch I."/>
            <person name="Postlethwait J.H."/>
            <person name="Bobe J."/>
            <person name="Montfort J."/>
            <person name="Bouchez O."/>
            <person name="Begum T."/>
            <person name="Schartl M."/>
            <person name="Gustiano R."/>
            <person name="Guiguen Y."/>
        </authorList>
    </citation>
    <scope>NUCLEOTIDE SEQUENCE</scope>
    <source>
        <strain evidence="1">Pdj_M5554</strain>
    </source>
</reference>
<sequence>MHKTPHRHSYRLSTLKKKTLLSKKKMKTLKSYSRNRYARSLSVEIDGDLYAVDLDGEYRPVNSRNLSHAHQEEELFSGMGPTSEPQTSNSLTLPSSIKVTHRCSILANDTVKCDVGLYKSLQAWKDHKLHIDHEIETLQTKIKNLREVRGHLKRVRPGDCDCSKYIYKSKFKSKLRKYKSDSMHPFRKAQEKDKKAWLMMEQKRRKKLRKMLKRLRNNDTCSMPGLTCFTHDNQHWQTAPFWTLGPFCACTSANNNTYWCMRTINETHNFLFCEFATGFLEYFDLNTDPYQLINAVNTLDRHILNQMHVQLMELRGCKGHKQCNPRIRNMDLGGKERSSYDEYRQFQRRKWPKMRKSASKLLFGKDGKDKNQAGKSQFQPLYTLDEHAYDLDLNFTLSLEDWAHFSRSVDHTYTFLSNHNRPCPHDLVGGARGRDCALVSSASGSASVVYLTTLATPALLLREAGTELLREALGLRAKPHPSSSAPPTSSSPPSTRLLSSGPREDRDTSEDIMNKHMWTGRTEEDKREGEEEEEEEEEDSDEDDEGEVFIKKRTGRRRFGTAHCDCS</sequence>
<evidence type="ECO:0000313" key="2">
    <source>
        <dbReference type="Proteomes" id="UP000830395"/>
    </source>
</evidence>